<evidence type="ECO:0000256" key="1">
    <source>
        <dbReference type="ARBA" id="ARBA00004651"/>
    </source>
</evidence>
<dbReference type="Gene3D" id="3.10.580.10">
    <property type="entry name" value="CBS-domain"/>
    <property type="match status" value="1"/>
</dbReference>
<reference evidence="13 14" key="1">
    <citation type="journal article" date="2023" name="Microbiol. Resour. Announc.">
        <title>Complete Genome Sequence of Imperialibacter roseus strain P4T.</title>
        <authorList>
            <person name="Tizabi D.R."/>
            <person name="Bachvaroff T."/>
            <person name="Hill R.T."/>
        </authorList>
    </citation>
    <scope>NUCLEOTIDE SEQUENCE [LARGE SCALE GENOMIC DNA]</scope>
    <source>
        <strain evidence="13 14">P4T</strain>
    </source>
</reference>
<keyword evidence="7 9" id="KW-0472">Membrane</keyword>
<evidence type="ECO:0000256" key="8">
    <source>
        <dbReference type="PROSITE-ProRule" id="PRU00703"/>
    </source>
</evidence>
<dbReference type="Gene3D" id="3.30.465.10">
    <property type="match status" value="1"/>
</dbReference>
<evidence type="ECO:0000256" key="6">
    <source>
        <dbReference type="ARBA" id="ARBA00023122"/>
    </source>
</evidence>
<feature type="domain" description="CNNM transmembrane" evidence="12">
    <location>
        <begin position="1"/>
        <end position="191"/>
    </location>
</feature>
<evidence type="ECO:0000256" key="3">
    <source>
        <dbReference type="ARBA" id="ARBA00022692"/>
    </source>
</evidence>
<dbReference type="Proteomes" id="UP001302349">
    <property type="component" value="Chromosome"/>
</dbReference>
<dbReference type="EMBL" id="CP136051">
    <property type="protein sequence ID" value="WOK05878.1"/>
    <property type="molecule type" value="Genomic_DNA"/>
</dbReference>
<dbReference type="InterPro" id="IPR002550">
    <property type="entry name" value="CNNM"/>
</dbReference>
<evidence type="ECO:0000313" key="13">
    <source>
        <dbReference type="EMBL" id="WOK05878.1"/>
    </source>
</evidence>
<organism evidence="13 14">
    <name type="scientific">Imperialibacter roseus</name>
    <dbReference type="NCBI Taxonomy" id="1324217"/>
    <lineage>
        <taxon>Bacteria</taxon>
        <taxon>Pseudomonadati</taxon>
        <taxon>Bacteroidota</taxon>
        <taxon>Cytophagia</taxon>
        <taxon>Cytophagales</taxon>
        <taxon>Flammeovirgaceae</taxon>
        <taxon>Imperialibacter</taxon>
    </lineage>
</organism>
<evidence type="ECO:0000256" key="10">
    <source>
        <dbReference type="SAM" id="Phobius"/>
    </source>
</evidence>
<dbReference type="PROSITE" id="PS51846">
    <property type="entry name" value="CNNM"/>
    <property type="match status" value="1"/>
</dbReference>
<evidence type="ECO:0000256" key="7">
    <source>
        <dbReference type="ARBA" id="ARBA00023136"/>
    </source>
</evidence>
<dbReference type="InterPro" id="IPR005170">
    <property type="entry name" value="Transptr-assoc_dom"/>
</dbReference>
<evidence type="ECO:0000313" key="14">
    <source>
        <dbReference type="Proteomes" id="UP001302349"/>
    </source>
</evidence>
<dbReference type="CDD" id="cd04590">
    <property type="entry name" value="CBS_pair_CorC_HlyC_assoc"/>
    <property type="match status" value="1"/>
</dbReference>
<dbReference type="InterPro" id="IPR016169">
    <property type="entry name" value="FAD-bd_PCMH_sub2"/>
</dbReference>
<keyword evidence="3 9" id="KW-0812">Transmembrane</keyword>
<proteinExistence type="predicted"/>
<keyword evidence="4" id="KW-0677">Repeat</keyword>
<dbReference type="PROSITE" id="PS51371">
    <property type="entry name" value="CBS"/>
    <property type="match status" value="1"/>
</dbReference>
<protein>
    <submittedName>
        <fullName evidence="13">Hemolysin family protein</fullName>
    </submittedName>
</protein>
<evidence type="ECO:0000259" key="12">
    <source>
        <dbReference type="PROSITE" id="PS51846"/>
    </source>
</evidence>
<keyword evidence="14" id="KW-1185">Reference proteome</keyword>
<keyword evidence="2" id="KW-1003">Cell membrane</keyword>
<name>A0ABZ0ILH2_9BACT</name>
<gene>
    <name evidence="13" type="ORF">RT717_22645</name>
</gene>
<dbReference type="SUPFAM" id="SSF56176">
    <property type="entry name" value="FAD-binding/transporter-associated domain-like"/>
    <property type="match status" value="1"/>
</dbReference>
<evidence type="ECO:0000259" key="11">
    <source>
        <dbReference type="PROSITE" id="PS51371"/>
    </source>
</evidence>
<dbReference type="RefSeq" id="WP_317488626.1">
    <property type="nucleotide sequence ID" value="NZ_CP136051.1"/>
</dbReference>
<dbReference type="SUPFAM" id="SSF54631">
    <property type="entry name" value="CBS-domain pair"/>
    <property type="match status" value="1"/>
</dbReference>
<accession>A0ABZ0ILH2</accession>
<dbReference type="Pfam" id="PF00571">
    <property type="entry name" value="CBS"/>
    <property type="match status" value="1"/>
</dbReference>
<feature type="transmembrane region" description="Helical" evidence="10">
    <location>
        <begin position="97"/>
        <end position="117"/>
    </location>
</feature>
<evidence type="ECO:0000256" key="4">
    <source>
        <dbReference type="ARBA" id="ARBA00022737"/>
    </source>
</evidence>
<evidence type="ECO:0000256" key="9">
    <source>
        <dbReference type="PROSITE-ProRule" id="PRU01193"/>
    </source>
</evidence>
<sequence>MDPNQVIIILICLAFSAFFSGVEIAFVSANRLHIELLRKQGAISGQILTRFVKNPSQFISTTLVGNTISLVLYGYYMAGLLEPWLATSLPDSLRNDVTVGLIQTLLSTFIVIITAEYTPKSIFMINPDWLLTLFAVPILIIYYVLYPFVFIIVLSSKFVITKILRFEYSEDKPIFGLIDLNNYLKNLSTSENQNDNREVDAKIFNNALEFKTVKVRDCMVPRPEIVAVDIEDGIEELKNAFIESGHSKIVIYKNTIDEVIGYCHSLEVFKKPKDIKSILTPIIIVTETSLVNELMIQFLTERKSLALVVDEYGGTSGIVSMEDIIEEIFGEINDEHDDDEDLVEEKIDQRNYILSARLEIDYLNDRYDLNLPVGDYETLGGLILSVNENIPEVNDIIEVGPFVITVYSKTDNRIDRVKLTVQNEEDRG</sequence>
<feature type="transmembrane region" description="Helical" evidence="10">
    <location>
        <begin position="129"/>
        <end position="154"/>
    </location>
</feature>
<comment type="subcellular location">
    <subcellularLocation>
        <location evidence="1">Cell membrane</location>
        <topology evidence="1">Multi-pass membrane protein</topology>
    </subcellularLocation>
</comment>
<keyword evidence="5 9" id="KW-1133">Transmembrane helix</keyword>
<keyword evidence="6 8" id="KW-0129">CBS domain</keyword>
<dbReference type="InterPro" id="IPR036318">
    <property type="entry name" value="FAD-bd_PCMH-like_sf"/>
</dbReference>
<dbReference type="SMART" id="SM01091">
    <property type="entry name" value="CorC_HlyC"/>
    <property type="match status" value="1"/>
</dbReference>
<dbReference type="InterPro" id="IPR051676">
    <property type="entry name" value="UPF0053_domain"/>
</dbReference>
<feature type="transmembrane region" description="Helical" evidence="10">
    <location>
        <begin position="6"/>
        <end position="29"/>
    </location>
</feature>
<dbReference type="Pfam" id="PF01595">
    <property type="entry name" value="CNNM"/>
    <property type="match status" value="1"/>
</dbReference>
<dbReference type="InterPro" id="IPR044751">
    <property type="entry name" value="Ion_transp-like_CBS"/>
</dbReference>
<evidence type="ECO:0000256" key="5">
    <source>
        <dbReference type="ARBA" id="ARBA00022989"/>
    </source>
</evidence>
<dbReference type="PANTHER" id="PTHR43099:SF2">
    <property type="entry name" value="UPF0053 PROTEIN YRKA"/>
    <property type="match status" value="1"/>
</dbReference>
<evidence type="ECO:0000256" key="2">
    <source>
        <dbReference type="ARBA" id="ARBA00022475"/>
    </source>
</evidence>
<dbReference type="PANTHER" id="PTHR43099">
    <property type="entry name" value="UPF0053 PROTEIN YRKA"/>
    <property type="match status" value="1"/>
</dbReference>
<dbReference type="InterPro" id="IPR046342">
    <property type="entry name" value="CBS_dom_sf"/>
</dbReference>
<dbReference type="InterPro" id="IPR000644">
    <property type="entry name" value="CBS_dom"/>
</dbReference>
<feature type="transmembrane region" description="Helical" evidence="10">
    <location>
        <begin position="58"/>
        <end position="77"/>
    </location>
</feature>
<dbReference type="Pfam" id="PF03471">
    <property type="entry name" value="CorC_HlyC"/>
    <property type="match status" value="1"/>
</dbReference>
<feature type="domain" description="CBS" evidence="11">
    <location>
        <begin position="278"/>
        <end position="335"/>
    </location>
</feature>